<keyword evidence="1" id="KW-0732">Signal</keyword>
<evidence type="ECO:0000313" key="3">
    <source>
        <dbReference type="EMBL" id="PCI78456.1"/>
    </source>
</evidence>
<feature type="chain" id="PRO_5013059993" description="Cupin type-1 domain-containing protein" evidence="1">
    <location>
        <begin position="25"/>
        <end position="188"/>
    </location>
</feature>
<evidence type="ECO:0000259" key="2">
    <source>
        <dbReference type="Pfam" id="PF00190"/>
    </source>
</evidence>
<evidence type="ECO:0000313" key="4">
    <source>
        <dbReference type="Proteomes" id="UP000218767"/>
    </source>
</evidence>
<dbReference type="Gene3D" id="2.60.120.10">
    <property type="entry name" value="Jelly Rolls"/>
    <property type="match status" value="1"/>
</dbReference>
<sequence>MIIKPLEVLLGSVILGMFAAGSFAQDASTATFVPKSEIMTALDAITNLPDQQVRVVDIGGDINVAVGILRREPTHTDEGEDVSGLVHHKVTEVYYVVSGSGVLVTGSETSGGREVPAETEIVRELVGPTAFRTILNGQTMTIAAGDVIVIPAGIAHGFRHIEEQVTYLSIRVDPDQVLPTGYVHPNID</sequence>
<protein>
    <recommendedName>
        <fullName evidence="2">Cupin type-1 domain-containing protein</fullName>
    </recommendedName>
</protein>
<gene>
    <name evidence="3" type="ORF">COB20_06695</name>
</gene>
<feature type="domain" description="Cupin type-1" evidence="2">
    <location>
        <begin position="87"/>
        <end position="176"/>
    </location>
</feature>
<comment type="caution">
    <text evidence="3">The sequence shown here is derived from an EMBL/GenBank/DDBJ whole genome shotgun (WGS) entry which is preliminary data.</text>
</comment>
<evidence type="ECO:0000256" key="1">
    <source>
        <dbReference type="SAM" id="SignalP"/>
    </source>
</evidence>
<accession>A0A2A4X7H7</accession>
<dbReference type="InterPro" id="IPR014710">
    <property type="entry name" value="RmlC-like_jellyroll"/>
</dbReference>
<feature type="signal peptide" evidence="1">
    <location>
        <begin position="1"/>
        <end position="24"/>
    </location>
</feature>
<organism evidence="3 4">
    <name type="scientific">SAR86 cluster bacterium</name>
    <dbReference type="NCBI Taxonomy" id="2030880"/>
    <lineage>
        <taxon>Bacteria</taxon>
        <taxon>Pseudomonadati</taxon>
        <taxon>Pseudomonadota</taxon>
        <taxon>Gammaproteobacteria</taxon>
        <taxon>SAR86 cluster</taxon>
    </lineage>
</organism>
<dbReference type="EMBL" id="NVUL01000032">
    <property type="protein sequence ID" value="PCI78456.1"/>
    <property type="molecule type" value="Genomic_DNA"/>
</dbReference>
<dbReference type="AlphaFoldDB" id="A0A2A4X7H7"/>
<dbReference type="Proteomes" id="UP000218767">
    <property type="component" value="Unassembled WGS sequence"/>
</dbReference>
<dbReference type="InterPro" id="IPR006045">
    <property type="entry name" value="Cupin_1"/>
</dbReference>
<dbReference type="InterPro" id="IPR011051">
    <property type="entry name" value="RmlC_Cupin_sf"/>
</dbReference>
<reference evidence="4" key="1">
    <citation type="submission" date="2017-08" db="EMBL/GenBank/DDBJ databases">
        <title>A dynamic microbial community with high functional redundancy inhabits the cold, oxic subseafloor aquifer.</title>
        <authorList>
            <person name="Tully B.J."/>
            <person name="Wheat C.G."/>
            <person name="Glazer B.T."/>
            <person name="Huber J.A."/>
        </authorList>
    </citation>
    <scope>NUCLEOTIDE SEQUENCE [LARGE SCALE GENOMIC DNA]</scope>
</reference>
<dbReference type="Pfam" id="PF00190">
    <property type="entry name" value="Cupin_1"/>
    <property type="match status" value="1"/>
</dbReference>
<proteinExistence type="predicted"/>
<dbReference type="SUPFAM" id="SSF51182">
    <property type="entry name" value="RmlC-like cupins"/>
    <property type="match status" value="1"/>
</dbReference>
<name>A0A2A4X7H7_9GAMM</name>